<dbReference type="InterPro" id="IPR003356">
    <property type="entry name" value="DNA_methylase_A-5"/>
</dbReference>
<dbReference type="InterPro" id="IPR029063">
    <property type="entry name" value="SAM-dependent_MTases_sf"/>
</dbReference>
<dbReference type="PANTHER" id="PTHR33841:SF5">
    <property type="entry name" value="DNA METHYLASE (MODIFICATION METHYLASE) (METHYLTRANSFERASE)-RELATED"/>
    <property type="match status" value="1"/>
</dbReference>
<dbReference type="PRINTS" id="PR00507">
    <property type="entry name" value="N12N6MTFRASE"/>
</dbReference>
<evidence type="ECO:0000256" key="2">
    <source>
        <dbReference type="ARBA" id="ARBA00022679"/>
    </source>
</evidence>
<dbReference type="PROSITE" id="PS00092">
    <property type="entry name" value="N6_MTASE"/>
    <property type="match status" value="1"/>
</dbReference>
<dbReference type="AlphaFoldDB" id="A0A644XZU4"/>
<keyword evidence="2 7" id="KW-0808">Transferase</keyword>
<evidence type="ECO:0000313" key="7">
    <source>
        <dbReference type="EMBL" id="MPM21792.1"/>
    </source>
</evidence>
<feature type="domain" description="DNA methylase adenine-specific" evidence="5">
    <location>
        <begin position="8"/>
        <end position="173"/>
    </location>
</feature>
<feature type="domain" description="Type II methyltransferase M.Eco57I C-terminal" evidence="6">
    <location>
        <begin position="259"/>
        <end position="505"/>
    </location>
</feature>
<name>A0A644XZU4_9ZZZZ</name>
<dbReference type="SUPFAM" id="SSF53335">
    <property type="entry name" value="S-adenosyl-L-methionine-dependent methyltransferases"/>
    <property type="match status" value="1"/>
</dbReference>
<dbReference type="GO" id="GO:0032259">
    <property type="term" value="P:methylation"/>
    <property type="evidence" value="ECO:0007669"/>
    <property type="project" value="UniProtKB-KW"/>
</dbReference>
<dbReference type="GO" id="GO:0006304">
    <property type="term" value="P:DNA modification"/>
    <property type="evidence" value="ECO:0007669"/>
    <property type="project" value="InterPro"/>
</dbReference>
<keyword evidence="3" id="KW-0949">S-adenosyl-L-methionine</keyword>
<accession>A0A644XZU4</accession>
<reference evidence="7" key="1">
    <citation type="submission" date="2019-08" db="EMBL/GenBank/DDBJ databases">
        <authorList>
            <person name="Kucharzyk K."/>
            <person name="Murdoch R.W."/>
            <person name="Higgins S."/>
            <person name="Loffler F."/>
        </authorList>
    </citation>
    <scope>NUCLEOTIDE SEQUENCE</scope>
</reference>
<proteinExistence type="predicted"/>
<organism evidence="7">
    <name type="scientific">bioreactor metagenome</name>
    <dbReference type="NCBI Taxonomy" id="1076179"/>
    <lineage>
        <taxon>unclassified sequences</taxon>
        <taxon>metagenomes</taxon>
        <taxon>ecological metagenomes</taxon>
    </lineage>
</organism>
<sequence>MRYKLGSSFSLESKRSTGSFYTNKKIADYICSWAIRDEGDSILEPSFGDGVFIEAARQIQRTISDNYATIHAVELQEEPFLEYFSRPNITNQIGYKQDFLRLDKKIKVNAVIGNPPYVSLKNVPLGEKETVRDFLIEHDIKIPLNGSMWYLFIVKAISHLLPEGRIGFVLPFEITHVKYAYKLWSILSSCFGKISIIRVHEDFFPEVDVETVILLADQYGRQTETIEYQLFNSVSDMQMNKELLIKTISIKDILTGAKPFLSALLSDSQAELLCELRSKNLIKPLSQLCNFSIGYVCADKEYFHPNTETIKKYELPTENLIPSISGSRQLSKKGIGVTTNRNQHFDQLYLPNKITSGDMRYLEQGRERLVHEKYKCTQREPWYITPSVVVPDFVLTTFGDVPKLLLNSGGFAVSNSLLAGRRRKGTEPERVIPLWYNSITLLSIELNIHSLGGGVLVMIPGEVNQLEIASDLGDEYNKDLITELDMCMKERGIEATYELGDEIVLKRIMGLTQKQIDLIRESIKTLRFWRHTRERRSKSSN</sequence>
<dbReference type="GO" id="GO:0009007">
    <property type="term" value="F:site-specific DNA-methyltransferase (adenine-specific) activity"/>
    <property type="evidence" value="ECO:0007669"/>
    <property type="project" value="UniProtKB-EC"/>
</dbReference>
<keyword evidence="4" id="KW-0680">Restriction system</keyword>
<dbReference type="GO" id="GO:0003676">
    <property type="term" value="F:nucleic acid binding"/>
    <property type="evidence" value="ECO:0007669"/>
    <property type="project" value="InterPro"/>
</dbReference>
<evidence type="ECO:0000256" key="1">
    <source>
        <dbReference type="ARBA" id="ARBA00022603"/>
    </source>
</evidence>
<evidence type="ECO:0000256" key="3">
    <source>
        <dbReference type="ARBA" id="ARBA00022691"/>
    </source>
</evidence>
<dbReference type="Pfam" id="PF22837">
    <property type="entry name" value="M_Eco57I_C"/>
    <property type="match status" value="1"/>
</dbReference>
<protein>
    <submittedName>
        <fullName evidence="7">Modification methylase Eco57IB</fullName>
        <ecNumber evidence="7">2.1.1.72</ecNumber>
    </submittedName>
</protein>
<dbReference type="EC" id="2.1.1.72" evidence="7"/>
<dbReference type="Gene3D" id="3.40.50.150">
    <property type="entry name" value="Vaccinia Virus protein VP39"/>
    <property type="match status" value="1"/>
</dbReference>
<gene>
    <name evidence="7" type="ORF">SDC9_68242</name>
</gene>
<comment type="caution">
    <text evidence="7">The sequence shown here is derived from an EMBL/GenBank/DDBJ whole genome shotgun (WGS) entry which is preliminary data.</text>
</comment>
<evidence type="ECO:0000256" key="4">
    <source>
        <dbReference type="ARBA" id="ARBA00022747"/>
    </source>
</evidence>
<dbReference type="InterPro" id="IPR054520">
    <property type="entry name" value="M_Eco57I_C"/>
</dbReference>
<dbReference type="InterPro" id="IPR002052">
    <property type="entry name" value="DNA_methylase_N6_adenine_CS"/>
</dbReference>
<keyword evidence="1 7" id="KW-0489">Methyltransferase</keyword>
<dbReference type="Pfam" id="PF02384">
    <property type="entry name" value="N6_Mtase"/>
    <property type="match status" value="1"/>
</dbReference>
<evidence type="ECO:0000259" key="5">
    <source>
        <dbReference type="Pfam" id="PF02384"/>
    </source>
</evidence>
<dbReference type="EMBL" id="VSSQ01003667">
    <property type="protein sequence ID" value="MPM21792.1"/>
    <property type="molecule type" value="Genomic_DNA"/>
</dbReference>
<evidence type="ECO:0000259" key="6">
    <source>
        <dbReference type="Pfam" id="PF22837"/>
    </source>
</evidence>
<dbReference type="PANTHER" id="PTHR33841">
    <property type="entry name" value="DNA METHYLTRANSFERASE YEEA-RELATED"/>
    <property type="match status" value="1"/>
</dbReference>
<dbReference type="InterPro" id="IPR050953">
    <property type="entry name" value="N4_N6_ade-DNA_methylase"/>
</dbReference>